<protein>
    <recommendedName>
        <fullName evidence="1">GPI inositol-deacylase PGAP1-like alpha/beta domain-containing protein</fullName>
    </recommendedName>
</protein>
<reference evidence="2" key="1">
    <citation type="submission" date="2021-03" db="EMBL/GenBank/DDBJ databases">
        <authorList>
            <person name="Kim M.K."/>
        </authorList>
    </citation>
    <scope>NUCLEOTIDE SEQUENCE</scope>
    <source>
        <strain evidence="2">BT186</strain>
    </source>
</reference>
<dbReference type="Pfam" id="PF07819">
    <property type="entry name" value="PGAP1"/>
    <property type="match status" value="1"/>
</dbReference>
<gene>
    <name evidence="2" type="ORF">J0X19_05955</name>
</gene>
<name>A0A939EUI0_9BACT</name>
<evidence type="ECO:0000259" key="1">
    <source>
        <dbReference type="Pfam" id="PF07819"/>
    </source>
</evidence>
<dbReference type="SUPFAM" id="SSF53474">
    <property type="entry name" value="alpha/beta-Hydrolases"/>
    <property type="match status" value="1"/>
</dbReference>
<keyword evidence="3" id="KW-1185">Reference proteome</keyword>
<feature type="domain" description="GPI inositol-deacylase PGAP1-like alpha/beta" evidence="1">
    <location>
        <begin position="106"/>
        <end position="202"/>
    </location>
</feature>
<dbReference type="InterPro" id="IPR012908">
    <property type="entry name" value="PGAP1-ab_dom-like"/>
</dbReference>
<comment type="caution">
    <text evidence="2">The sequence shown here is derived from an EMBL/GenBank/DDBJ whole genome shotgun (WGS) entry which is preliminary data.</text>
</comment>
<dbReference type="EMBL" id="JAFLQZ010000003">
    <property type="protein sequence ID" value="MBO0357481.1"/>
    <property type="molecule type" value="Genomic_DNA"/>
</dbReference>
<dbReference type="Proteomes" id="UP000664144">
    <property type="component" value="Unassembled WGS sequence"/>
</dbReference>
<dbReference type="Gene3D" id="3.40.50.1820">
    <property type="entry name" value="alpha/beta hydrolase"/>
    <property type="match status" value="1"/>
</dbReference>
<accession>A0A939EUI0</accession>
<evidence type="ECO:0000313" key="3">
    <source>
        <dbReference type="Proteomes" id="UP000664144"/>
    </source>
</evidence>
<dbReference type="InterPro" id="IPR029058">
    <property type="entry name" value="AB_hydrolase_fold"/>
</dbReference>
<proteinExistence type="predicted"/>
<sequence>MPDKTKLIQFAPPYYPIVYVRGYAMTPGEREEVFHDGYYGFSATSVEKRQAPAVPGDPLNAPGNNRQVADIFEGQLIRFMKLDQYRYLDSVNEGLKAADHPERSIWVSRFYDQDFISGQTRTIEDHARELADLILTVIPAQLRASTGNPTDPLTGYKVILIAHSMGGLVSRCMLQNILPNERKRAAKDVVHRLVTMGTPHRGIDLGRVPDFLEQAIVQALNPFDANIFQEPRMRQYLNLEKSNAASKKNKKDYVYDVHSLGESNFPIKRCLSIIGSDYASYGSVRNVTGAYSDGLVRQDRAYVVAGPRPTYGDYEDANRAFTANVHRAHSGNRGIVNSYESFENIQRFLFGDVKVDICLGGLQVHTPAPDKNVEVFYDFEFKLSVRGTGAFLHHRAQNPCENAIRLNRNALNAGTQLKLHTAFLNSSLARAGDPSLHFLLAFRVVEFRVKDGFLFDRSYPERPIYGESVELRLTDAQTPGKLTVVEYRWLSDAGTVWTSVPVTDDDTNDTQALYQFNLRGTGSLDGYVQLRASPWPDASVQD</sequence>
<dbReference type="RefSeq" id="WP_206982556.1">
    <property type="nucleotide sequence ID" value="NZ_JAFLQZ010000003.1"/>
</dbReference>
<evidence type="ECO:0000313" key="2">
    <source>
        <dbReference type="EMBL" id="MBO0357481.1"/>
    </source>
</evidence>
<dbReference type="AlphaFoldDB" id="A0A939EUI0"/>
<organism evidence="2 3">
    <name type="scientific">Hymenobacter telluris</name>
    <dbReference type="NCBI Taxonomy" id="2816474"/>
    <lineage>
        <taxon>Bacteria</taxon>
        <taxon>Pseudomonadati</taxon>
        <taxon>Bacteroidota</taxon>
        <taxon>Cytophagia</taxon>
        <taxon>Cytophagales</taxon>
        <taxon>Hymenobacteraceae</taxon>
        <taxon>Hymenobacter</taxon>
    </lineage>
</organism>
<dbReference type="GO" id="GO:0016788">
    <property type="term" value="F:hydrolase activity, acting on ester bonds"/>
    <property type="evidence" value="ECO:0007669"/>
    <property type="project" value="InterPro"/>
</dbReference>